<reference evidence="2 3" key="1">
    <citation type="submission" date="2015-05" db="EMBL/GenBank/DDBJ databases">
        <title>Draft genome sequence of Microvirga vignae strain BR3299, a novel nitrogen fixing bacteria isolated from Brazil semi-aired region.</title>
        <authorList>
            <person name="Zilli J.E."/>
            <person name="Passos S.R."/>
            <person name="Leite J."/>
            <person name="Baldani J.I."/>
            <person name="Xavier G.R."/>
            <person name="Rumjaneck N.G."/>
            <person name="Simoes-Araujo J.L."/>
        </authorList>
    </citation>
    <scope>NUCLEOTIDE SEQUENCE [LARGE SCALE GENOMIC DNA]</scope>
    <source>
        <strain evidence="2 3">BR3299</strain>
    </source>
</reference>
<comment type="caution">
    <text evidence="2">The sequence shown here is derived from an EMBL/GenBank/DDBJ whole genome shotgun (WGS) entry which is preliminary data.</text>
</comment>
<feature type="region of interest" description="Disordered" evidence="1">
    <location>
        <begin position="1"/>
        <end position="45"/>
    </location>
</feature>
<evidence type="ECO:0000256" key="1">
    <source>
        <dbReference type="SAM" id="MobiDB-lite"/>
    </source>
</evidence>
<sequence length="92" mass="9857">MSELGQTEGREDHLRLRAGRVKTRREGEAAVRVPGQDRKAPAAGVGDADGFIEALPARQGNPAGSPESVQEFARADELNAQIAMVTAKRQYA</sequence>
<proteinExistence type="predicted"/>
<evidence type="ECO:0000313" key="2">
    <source>
        <dbReference type="EMBL" id="KLK91513.1"/>
    </source>
</evidence>
<dbReference type="EMBL" id="LCYG01000054">
    <property type="protein sequence ID" value="KLK91513.1"/>
    <property type="molecule type" value="Genomic_DNA"/>
</dbReference>
<dbReference type="Proteomes" id="UP000035489">
    <property type="component" value="Unassembled WGS sequence"/>
</dbReference>
<keyword evidence="3" id="KW-1185">Reference proteome</keyword>
<organism evidence="2 3">
    <name type="scientific">Microvirga vignae</name>
    <dbReference type="NCBI Taxonomy" id="1225564"/>
    <lineage>
        <taxon>Bacteria</taxon>
        <taxon>Pseudomonadati</taxon>
        <taxon>Pseudomonadota</taxon>
        <taxon>Alphaproteobacteria</taxon>
        <taxon>Hyphomicrobiales</taxon>
        <taxon>Methylobacteriaceae</taxon>
        <taxon>Microvirga</taxon>
    </lineage>
</organism>
<dbReference type="AlphaFoldDB" id="A0A0H1R8K9"/>
<evidence type="ECO:0000313" key="3">
    <source>
        <dbReference type="Proteomes" id="UP000035489"/>
    </source>
</evidence>
<accession>A0A0H1R8K9</accession>
<dbReference type="PATRIC" id="fig|1225564.3.peg.5283"/>
<protein>
    <submittedName>
        <fullName evidence="2">Uncharacterized protein</fullName>
    </submittedName>
</protein>
<gene>
    <name evidence="2" type="ORF">AA309_19890</name>
</gene>
<name>A0A0H1R8K9_9HYPH</name>
<feature type="compositionally biased region" description="Basic and acidic residues" evidence="1">
    <location>
        <begin position="24"/>
        <end position="40"/>
    </location>
</feature>
<dbReference type="STRING" id="1225564.AA309_19890"/>